<dbReference type="InterPro" id="IPR011990">
    <property type="entry name" value="TPR-like_helical_dom_sf"/>
</dbReference>
<name>Q136K1_RHOPS</name>
<reference evidence="1 2" key="1">
    <citation type="submission" date="2006-03" db="EMBL/GenBank/DDBJ databases">
        <title>Complete sequence of Rhodopseudomonas palustris BisB5.</title>
        <authorList>
            <consortium name="US DOE Joint Genome Institute"/>
            <person name="Copeland A."/>
            <person name="Lucas S."/>
            <person name="Lapidus A."/>
            <person name="Barry K."/>
            <person name="Detter J.C."/>
            <person name="Glavina del Rio T."/>
            <person name="Hammon N."/>
            <person name="Israni S."/>
            <person name="Dalin E."/>
            <person name="Tice H."/>
            <person name="Pitluck S."/>
            <person name="Chain P."/>
            <person name="Malfatti S."/>
            <person name="Shin M."/>
            <person name="Vergez L."/>
            <person name="Schmutz J."/>
            <person name="Larimer F."/>
            <person name="Land M."/>
            <person name="Hauser L."/>
            <person name="Pelletier D.A."/>
            <person name="Kyrpides N."/>
            <person name="Lykidis A."/>
            <person name="Oda Y."/>
            <person name="Harwood C.S."/>
            <person name="Richardson P."/>
        </authorList>
    </citation>
    <scope>NUCLEOTIDE SEQUENCE [LARGE SCALE GENOMIC DNA]</scope>
    <source>
        <strain evidence="1 2">BisB5</strain>
    </source>
</reference>
<dbReference type="HOGENOM" id="CLU_615197_0_0_5"/>
<dbReference type="Gene3D" id="1.25.40.10">
    <property type="entry name" value="Tetratricopeptide repeat domain"/>
    <property type="match status" value="2"/>
</dbReference>
<dbReference type="SUPFAM" id="SSF48452">
    <property type="entry name" value="TPR-like"/>
    <property type="match status" value="2"/>
</dbReference>
<protein>
    <recommendedName>
        <fullName evidence="3">MalT-like TPR region domain-containing protein</fullName>
    </recommendedName>
</protein>
<evidence type="ECO:0000313" key="2">
    <source>
        <dbReference type="Proteomes" id="UP000001818"/>
    </source>
</evidence>
<accession>Q136K1</accession>
<dbReference type="STRING" id="316057.RPD_2760"/>
<gene>
    <name evidence="1" type="ordered locus">RPD_2760</name>
</gene>
<organism evidence="1 2">
    <name type="scientific">Rhodopseudomonas palustris (strain BisB5)</name>
    <dbReference type="NCBI Taxonomy" id="316057"/>
    <lineage>
        <taxon>Bacteria</taxon>
        <taxon>Pseudomonadati</taxon>
        <taxon>Pseudomonadota</taxon>
        <taxon>Alphaproteobacteria</taxon>
        <taxon>Hyphomicrobiales</taxon>
        <taxon>Nitrobacteraceae</taxon>
        <taxon>Rhodopseudomonas</taxon>
    </lineage>
</organism>
<dbReference type="KEGG" id="rpd:RPD_2760"/>
<dbReference type="AlphaFoldDB" id="Q136K1"/>
<dbReference type="EMBL" id="CP000283">
    <property type="protein sequence ID" value="ABE39988.1"/>
    <property type="molecule type" value="Genomic_DNA"/>
</dbReference>
<dbReference type="Proteomes" id="UP000001818">
    <property type="component" value="Chromosome"/>
</dbReference>
<proteinExistence type="predicted"/>
<dbReference type="eggNOG" id="COG0457">
    <property type="taxonomic scope" value="Bacteria"/>
</dbReference>
<evidence type="ECO:0008006" key="3">
    <source>
        <dbReference type="Google" id="ProtNLM"/>
    </source>
</evidence>
<evidence type="ECO:0000313" key="1">
    <source>
        <dbReference type="EMBL" id="ABE39988.1"/>
    </source>
</evidence>
<sequence length="445" mass="48641">MRTKALELLDAGDFSGAYSALEEGRLLAQAHRCEASVSEAELLADQGRVLELQISNIPASEKYAQAALLSAGNPISAFEYLVKQANALQNEGEEFGNKGALRESILIWRKAKTLAPFEIAPDRHRKAHNNLGSAVYSLALLEPTNENLLEVAKMNREVLDRDSCDIAPQVWIAAQANLASTLLELGERELGTDKLMEALERFNIALSAIDRKERPADWAGIKNNIGNTLMRIGQRQARSDYFDRAIGAFHEAFEALDPTMECNRAMILMNLAAVHADLGRLLNRAEPLEQSIKDAEAALALTQKSRYPVRWAQIKNNIGSARSSLGLITNDISHWQDAIVVNREALSVHTIEHAPLKWAMSQWGIGLALSKIAATTSDLQAATEAVAILNEAHLIIAKSDNESMKMGVVGALTEAKDLAIGLQNRASYKVEEASPLADKLAMPPR</sequence>